<dbReference type="EMBL" id="QRNJ01000010">
    <property type="protein sequence ID" value="RHK40623.1"/>
    <property type="molecule type" value="Genomic_DNA"/>
</dbReference>
<dbReference type="SUPFAM" id="SSF50969">
    <property type="entry name" value="YVTN repeat-like/Quinoprotein amine dehydrogenase"/>
    <property type="match status" value="1"/>
</dbReference>
<dbReference type="Gene3D" id="2.60.40.1080">
    <property type="match status" value="1"/>
</dbReference>
<feature type="signal peptide" evidence="1">
    <location>
        <begin position="1"/>
        <end position="28"/>
    </location>
</feature>
<accession>A0A415G9E5</accession>
<comment type="caution">
    <text evidence="2">The sequence shown here is derived from an EMBL/GenBank/DDBJ whole genome shotgun (WGS) entry which is preliminary data.</text>
</comment>
<dbReference type="PROSITE" id="PS51257">
    <property type="entry name" value="PROKAR_LIPOPROTEIN"/>
    <property type="match status" value="1"/>
</dbReference>
<reference evidence="2 3" key="1">
    <citation type="submission" date="2018-08" db="EMBL/GenBank/DDBJ databases">
        <title>A genome reference for cultivated species of the human gut microbiota.</title>
        <authorList>
            <person name="Zou Y."/>
            <person name="Xue W."/>
            <person name="Luo G."/>
        </authorList>
    </citation>
    <scope>NUCLEOTIDE SEQUENCE [LARGE SCALE GENOMIC DNA]</scope>
    <source>
        <strain evidence="2 3">AF45-14BH</strain>
    </source>
</reference>
<gene>
    <name evidence="2" type="ORF">DW068_03930</name>
</gene>
<keyword evidence="1" id="KW-0732">Signal</keyword>
<dbReference type="InterPro" id="IPR011044">
    <property type="entry name" value="Quino_amine_DH_bsu"/>
</dbReference>
<organism evidence="2 3">
    <name type="scientific">Anaerobutyricum hallii</name>
    <dbReference type="NCBI Taxonomy" id="39488"/>
    <lineage>
        <taxon>Bacteria</taxon>
        <taxon>Bacillati</taxon>
        <taxon>Bacillota</taxon>
        <taxon>Clostridia</taxon>
        <taxon>Lachnospirales</taxon>
        <taxon>Lachnospiraceae</taxon>
        <taxon>Anaerobutyricum</taxon>
    </lineage>
</organism>
<dbReference type="Proteomes" id="UP000283497">
    <property type="component" value="Unassembled WGS sequence"/>
</dbReference>
<sequence>MIHFNLRKGILTCGYFILFIASGIHVSAACTNTNNNLNEVAQPFLTGTSPYESHTQGMCIAENYIVWTRTSDSDSSETTYVILDLKSKEEKGHYTFHTGHSNSLTYNSKKKELAVVTDGYVYLFDFNDGKMTQKDSFALSVHGCKVAYVSSKDYYVVSTGPRVFKTKNFKDLDLLFQMDEKGTNQGMGSDGENLYIIWYEPGNNKIEEYSLDGKYIRTLSAAGDSFSEIEELDFQKGNMYLNNTQSGTSNGIYLVPAEHHFSKFKTVIKKTCLKDGKKERICSGCGLKESKIIHSIGHHKESDWIIKKEASCEKDGFKIKICTVCKKELKKEKIPATGHNFSEWKQIQEPTVFEKGIEKRICVYCHKEETQEEDMLTPTISLDNYDVEMAWYEKGYQLNWELEKGDYITEIFSRDNKKAKVSTDGYITPKFPGKTDIIIKTKTGLTATCHVKIKLSSFTPF</sequence>
<dbReference type="AlphaFoldDB" id="A0A415G9E5"/>
<feature type="chain" id="PRO_5019092029" description="BIG2 domain-containing protein" evidence="1">
    <location>
        <begin position="29"/>
        <end position="461"/>
    </location>
</feature>
<evidence type="ECO:0000313" key="2">
    <source>
        <dbReference type="EMBL" id="RHK40623.1"/>
    </source>
</evidence>
<proteinExistence type="predicted"/>
<name>A0A415G9E5_9FIRM</name>
<evidence type="ECO:0000256" key="1">
    <source>
        <dbReference type="SAM" id="SignalP"/>
    </source>
</evidence>
<evidence type="ECO:0008006" key="4">
    <source>
        <dbReference type="Google" id="ProtNLM"/>
    </source>
</evidence>
<evidence type="ECO:0000313" key="3">
    <source>
        <dbReference type="Proteomes" id="UP000283497"/>
    </source>
</evidence>
<dbReference type="RefSeq" id="WP_118314145.1">
    <property type="nucleotide sequence ID" value="NZ_QRNJ01000010.1"/>
</dbReference>
<protein>
    <recommendedName>
        <fullName evidence="4">BIG2 domain-containing protein</fullName>
    </recommendedName>
</protein>